<keyword evidence="4 8" id="KW-1133">Transmembrane helix</keyword>
<evidence type="ECO:0000256" key="3">
    <source>
        <dbReference type="ARBA" id="ARBA00022692"/>
    </source>
</evidence>
<proteinExistence type="inferred from homology"/>
<reference evidence="9" key="1">
    <citation type="submission" date="2015-11" db="EMBL/GenBank/DDBJ databases">
        <title>De novo transcriptome assembly of four potential Pierce s Disease insect vectors from Arizona vineyards.</title>
        <authorList>
            <person name="Tassone E.E."/>
        </authorList>
    </citation>
    <scope>NUCLEOTIDE SEQUENCE</scope>
</reference>
<evidence type="ECO:0000256" key="1">
    <source>
        <dbReference type="ARBA" id="ARBA00004141"/>
    </source>
</evidence>
<name>A0A1B6G9V1_9HEMI</name>
<accession>A0A1B6G9V1</accession>
<dbReference type="PANTHER" id="PTHR13002">
    <property type="entry name" value="C3ORF1 PROTEIN-RELATED"/>
    <property type="match status" value="1"/>
</dbReference>
<evidence type="ECO:0000256" key="2">
    <source>
        <dbReference type="ARBA" id="ARBA00008444"/>
    </source>
</evidence>
<dbReference type="Pfam" id="PF02466">
    <property type="entry name" value="Tim17"/>
    <property type="match status" value="1"/>
</dbReference>
<evidence type="ECO:0000256" key="8">
    <source>
        <dbReference type="SAM" id="Phobius"/>
    </source>
</evidence>
<evidence type="ECO:0000256" key="6">
    <source>
        <dbReference type="ARBA" id="ARBA00040778"/>
    </source>
</evidence>
<dbReference type="PANTHER" id="PTHR13002:SF1">
    <property type="entry name" value="COMPLEX I ASSEMBLY FACTOR TIMMDC1, MITOCHONDRIAL"/>
    <property type="match status" value="1"/>
</dbReference>
<keyword evidence="5 8" id="KW-0472">Membrane</keyword>
<evidence type="ECO:0000256" key="7">
    <source>
        <dbReference type="ARBA" id="ARBA00041344"/>
    </source>
</evidence>
<evidence type="ECO:0000256" key="5">
    <source>
        <dbReference type="ARBA" id="ARBA00023136"/>
    </source>
</evidence>
<dbReference type="GO" id="GO:0005739">
    <property type="term" value="C:mitochondrion"/>
    <property type="evidence" value="ECO:0007669"/>
    <property type="project" value="TreeGrafter"/>
</dbReference>
<comment type="subcellular location">
    <subcellularLocation>
        <location evidence="1">Membrane</location>
        <topology evidence="1">Multi-pass membrane protein</topology>
    </subcellularLocation>
</comment>
<evidence type="ECO:0000256" key="4">
    <source>
        <dbReference type="ARBA" id="ARBA00022989"/>
    </source>
</evidence>
<dbReference type="GO" id="GO:0032981">
    <property type="term" value="P:mitochondrial respiratory chain complex I assembly"/>
    <property type="evidence" value="ECO:0007669"/>
    <property type="project" value="InterPro"/>
</dbReference>
<keyword evidence="3 8" id="KW-0812">Transmembrane</keyword>
<gene>
    <name evidence="9" type="ORF">g.26827</name>
</gene>
<dbReference type="EMBL" id="GECZ01010560">
    <property type="protein sequence ID" value="JAS59209.1"/>
    <property type="molecule type" value="Transcribed_RNA"/>
</dbReference>
<evidence type="ECO:0000313" key="9">
    <source>
        <dbReference type="EMBL" id="JAS59209.1"/>
    </source>
</evidence>
<protein>
    <recommendedName>
        <fullName evidence="6">Complex I assembly factor TIMMDC1, mitochondrial</fullName>
    </recommendedName>
    <alternativeName>
        <fullName evidence="7">Translocase of inner mitochondrial membrane domain-containing protein 1</fullName>
    </alternativeName>
</protein>
<feature type="transmembrane region" description="Helical" evidence="8">
    <location>
        <begin position="173"/>
        <end position="191"/>
    </location>
</feature>
<feature type="transmembrane region" description="Helical" evidence="8">
    <location>
        <begin position="227"/>
        <end position="250"/>
    </location>
</feature>
<sequence length="306" mass="34079">MNSFKIICSHFHRKCNFLVRRTFSSTNSNMNLILGLAPVIPSVSAQNELKNVSVKNDTEKYNETKIESVTPEDISMPKPSEITEVPKDDGNGWDRLRAVFQKDEFGNYSKEMTATIQSTCIACFLGLIYGGINSSRAAFLDFMERNQATIFENHIDAKRRLQNHVTVHFAKGGFSWACKLSLFTGGFMLFLTSVQAYRGRRSVIDYAMSGTVVGALVRVKLGVPGLVIGGCLGCLLGLTCGLMTSTLLMLTGTSFDDVLSFQYELDQSRRNALRLAQAQAFEQDFISKEGIDLIKNRPYDKEETEA</sequence>
<comment type="similarity">
    <text evidence="2">Belongs to the Tim17/Tim22/Tim23 family.</text>
</comment>
<dbReference type="AlphaFoldDB" id="A0A1B6G9V1"/>
<dbReference type="GO" id="GO:0016020">
    <property type="term" value="C:membrane"/>
    <property type="evidence" value="ECO:0007669"/>
    <property type="project" value="UniProtKB-SubCell"/>
</dbReference>
<organism evidence="9">
    <name type="scientific">Cuerna arida</name>
    <dbReference type="NCBI Taxonomy" id="1464854"/>
    <lineage>
        <taxon>Eukaryota</taxon>
        <taxon>Metazoa</taxon>
        <taxon>Ecdysozoa</taxon>
        <taxon>Arthropoda</taxon>
        <taxon>Hexapoda</taxon>
        <taxon>Insecta</taxon>
        <taxon>Pterygota</taxon>
        <taxon>Neoptera</taxon>
        <taxon>Paraneoptera</taxon>
        <taxon>Hemiptera</taxon>
        <taxon>Auchenorrhyncha</taxon>
        <taxon>Membracoidea</taxon>
        <taxon>Cicadellidae</taxon>
        <taxon>Cicadellinae</taxon>
        <taxon>Proconiini</taxon>
        <taxon>Cuerna</taxon>
    </lineage>
</organism>
<dbReference type="InterPro" id="IPR055299">
    <property type="entry name" value="TIMMDC1"/>
</dbReference>